<comment type="cofactor">
    <cofactor evidence="2">
        <name>Mg(2+)</name>
        <dbReference type="ChEBI" id="CHEBI:18420"/>
    </cofactor>
    <text evidence="2">Binds 2 magnesium ions per subunit.</text>
</comment>
<dbReference type="NCBIfam" id="TIGR00055">
    <property type="entry name" value="uppS"/>
    <property type="match status" value="1"/>
</dbReference>
<feature type="binding site" evidence="2">
    <location>
        <position position="36"/>
    </location>
    <ligand>
        <name>substrate</name>
    </ligand>
</feature>
<dbReference type="SUPFAM" id="SSF64005">
    <property type="entry name" value="Undecaprenyl diphosphate synthase"/>
    <property type="match status" value="1"/>
</dbReference>
<dbReference type="AlphaFoldDB" id="A0A8J7Q0R7"/>
<dbReference type="PANTHER" id="PTHR10291">
    <property type="entry name" value="DEHYDRODOLICHYL DIPHOSPHATE SYNTHASE FAMILY MEMBER"/>
    <property type="match status" value="1"/>
</dbReference>
<feature type="binding site" evidence="2">
    <location>
        <begin position="68"/>
        <end position="70"/>
    </location>
    <ligand>
        <name>substrate</name>
    </ligand>
</feature>
<dbReference type="Pfam" id="PF01255">
    <property type="entry name" value="Prenyltransf"/>
    <property type="match status" value="1"/>
</dbReference>
<feature type="binding site" evidence="2">
    <location>
        <begin position="24"/>
        <end position="27"/>
    </location>
    <ligand>
        <name>substrate</name>
    </ligand>
</feature>
<dbReference type="InterPro" id="IPR036424">
    <property type="entry name" value="UPP_synth-like_sf"/>
</dbReference>
<dbReference type="Gene3D" id="3.40.1180.10">
    <property type="entry name" value="Decaprenyl diphosphate synthase-like"/>
    <property type="match status" value="1"/>
</dbReference>
<name>A0A8J7Q0R7_9PROT</name>
<feature type="binding site" evidence="2">
    <location>
        <position position="191"/>
    </location>
    <ligand>
        <name>substrate</name>
    </ligand>
</feature>
<organism evidence="3 4">
    <name type="scientific">Candidatus Paracaedimonas acanthamoebae</name>
    <dbReference type="NCBI Taxonomy" id="244581"/>
    <lineage>
        <taxon>Bacteria</taxon>
        <taxon>Pseudomonadati</taxon>
        <taxon>Pseudomonadota</taxon>
        <taxon>Alphaproteobacteria</taxon>
        <taxon>Holosporales</taxon>
        <taxon>Caedimonadaceae</taxon>
        <taxon>Candidatus Paracaedimonas</taxon>
    </lineage>
</organism>
<dbReference type="InterPro" id="IPR001441">
    <property type="entry name" value="UPP_synth-like"/>
</dbReference>
<feature type="binding site" evidence="2">
    <location>
        <position position="28"/>
    </location>
    <ligand>
        <name>substrate</name>
    </ligand>
</feature>
<reference evidence="3" key="1">
    <citation type="submission" date="2021-02" db="EMBL/GenBank/DDBJ databases">
        <title>Thiocyanate and organic carbon inputs drive convergent selection for specific autotrophic Afipia and Thiobacillus strains within complex microbiomes.</title>
        <authorList>
            <person name="Huddy R.J."/>
            <person name="Sachdeva R."/>
            <person name="Kadzinga F."/>
            <person name="Kantor R.S."/>
            <person name="Harrison S.T.L."/>
            <person name="Banfield J.F."/>
        </authorList>
    </citation>
    <scope>NUCLEOTIDE SEQUENCE</scope>
    <source>
        <strain evidence="3">SCN18_10_11_15_R4_P_38_20</strain>
    </source>
</reference>
<proteinExistence type="inferred from homology"/>
<feature type="binding site" evidence="2">
    <location>
        <position position="40"/>
    </location>
    <ligand>
        <name>substrate</name>
    </ligand>
</feature>
<keyword evidence="2" id="KW-0479">Metal-binding</keyword>
<feature type="active site" evidence="2">
    <location>
        <position position="23"/>
    </location>
</feature>
<keyword evidence="1 2" id="KW-0808">Transferase</keyword>
<dbReference type="FunFam" id="3.40.1180.10:FF:000001">
    <property type="entry name" value="(2E,6E)-farnesyl-diphosphate-specific ditrans,polycis-undecaprenyl-diphosphate synthase"/>
    <property type="match status" value="1"/>
</dbReference>
<dbReference type="Proteomes" id="UP000664414">
    <property type="component" value="Unassembled WGS sequence"/>
</dbReference>
<evidence type="ECO:0000256" key="2">
    <source>
        <dbReference type="HAMAP-Rule" id="MF_01139"/>
    </source>
</evidence>
<evidence type="ECO:0000256" key="1">
    <source>
        <dbReference type="ARBA" id="ARBA00022679"/>
    </source>
</evidence>
<dbReference type="EMBL" id="JAFKGL010000015">
    <property type="protein sequence ID" value="MBN9413013.1"/>
    <property type="molecule type" value="Genomic_DNA"/>
</dbReference>
<dbReference type="HAMAP" id="MF_01139">
    <property type="entry name" value="ISPT"/>
    <property type="match status" value="1"/>
</dbReference>
<sequence length="245" mass="28151">MNFPSMLSSLDASLPRHIAIIMDGNGRWAKTRGLERLKGHYEGAEALKRTIQAALELGIQYLTVYAFSTENWHRPEEEVRGLMVLLQHQLETGLDELIKKNIQLKFIGFHDRIDPSLRKSIDEAVNKTAHNTGLVLCIAFNYGGRAEIVEATRQISVKIKNGQLNPEDLTEKVFAEHLLTQNLPDPDLFIRTSGVYRLSNYLLWQMAYAEMIFSETQWPDFKKEDLINAISEYQQRERRFGKVSS</sequence>
<protein>
    <recommendedName>
        <fullName evidence="2">Isoprenyl transferase</fullName>
        <ecNumber evidence="2">2.5.1.-</ecNumber>
    </recommendedName>
</protein>
<dbReference type="InterPro" id="IPR018520">
    <property type="entry name" value="UPP_synth-like_CS"/>
</dbReference>
<feature type="binding site" evidence="2">
    <location>
        <position position="210"/>
    </location>
    <ligand>
        <name>Mg(2+)</name>
        <dbReference type="ChEBI" id="CHEBI:18420"/>
    </ligand>
</feature>
<feature type="binding site" evidence="2">
    <location>
        <position position="23"/>
    </location>
    <ligand>
        <name>Mg(2+)</name>
        <dbReference type="ChEBI" id="CHEBI:18420"/>
    </ligand>
</feature>
<dbReference type="GO" id="GO:0016094">
    <property type="term" value="P:polyprenol biosynthetic process"/>
    <property type="evidence" value="ECO:0007669"/>
    <property type="project" value="TreeGrafter"/>
</dbReference>
<dbReference type="GO" id="GO:0045547">
    <property type="term" value="F:ditrans,polycis-polyprenyl diphosphate synthase [(2E,6E)-farnesyl diphosphate specific] activity"/>
    <property type="evidence" value="ECO:0007669"/>
    <property type="project" value="TreeGrafter"/>
</dbReference>
<feature type="binding site" evidence="2">
    <location>
        <begin position="197"/>
        <end position="199"/>
    </location>
    <ligand>
        <name>substrate</name>
    </ligand>
</feature>
<comment type="similarity">
    <text evidence="2">Belongs to the UPP synthase family.</text>
</comment>
<feature type="binding site" evidence="2">
    <location>
        <position position="74"/>
    </location>
    <ligand>
        <name>substrate</name>
    </ligand>
</feature>
<dbReference type="PROSITE" id="PS01066">
    <property type="entry name" value="UPP_SYNTHASE"/>
    <property type="match status" value="1"/>
</dbReference>
<feature type="binding site" evidence="2">
    <location>
        <position position="72"/>
    </location>
    <ligand>
        <name>substrate</name>
    </ligand>
</feature>
<comment type="subunit">
    <text evidence="2">Homodimer.</text>
</comment>
<gene>
    <name evidence="3" type="ORF">J0H12_03720</name>
</gene>
<accession>A0A8J7Q0R7</accession>
<evidence type="ECO:0000313" key="4">
    <source>
        <dbReference type="Proteomes" id="UP000664414"/>
    </source>
</evidence>
<comment type="caution">
    <text evidence="3">The sequence shown here is derived from an EMBL/GenBank/DDBJ whole genome shotgun (WGS) entry which is preliminary data.</text>
</comment>
<feature type="active site" description="Proton acceptor" evidence="2">
    <location>
        <position position="71"/>
    </location>
</feature>
<dbReference type="GO" id="GO:0000287">
    <property type="term" value="F:magnesium ion binding"/>
    <property type="evidence" value="ECO:0007669"/>
    <property type="project" value="UniProtKB-UniRule"/>
</dbReference>
<dbReference type="EC" id="2.5.1.-" evidence="2"/>
<keyword evidence="2" id="KW-0460">Magnesium</keyword>
<comment type="function">
    <text evidence="2">Catalyzes the condensation of isopentenyl diphosphate (IPP) with allylic pyrophosphates generating different type of terpenoids.</text>
</comment>
<dbReference type="NCBIfam" id="NF011405">
    <property type="entry name" value="PRK14830.1"/>
    <property type="match status" value="1"/>
</dbReference>
<dbReference type="CDD" id="cd00475">
    <property type="entry name" value="Cis_IPPS"/>
    <property type="match status" value="1"/>
</dbReference>
<dbReference type="PANTHER" id="PTHR10291:SF0">
    <property type="entry name" value="DEHYDRODOLICHYL DIPHOSPHATE SYNTHASE 2"/>
    <property type="match status" value="1"/>
</dbReference>
<evidence type="ECO:0000313" key="3">
    <source>
        <dbReference type="EMBL" id="MBN9413013.1"/>
    </source>
</evidence>